<proteinExistence type="predicted"/>
<sequence>MRARTNRYIAKSRCQRCLLQSWCITATSINSYIVDRRPKLPLKKDTLSNKRVMLRLEPIFHLTNWRIQAFIIPRVQTPIFSKNKSLKS</sequence>
<dbReference type="Proteomes" id="UP001164929">
    <property type="component" value="Chromosome 8"/>
</dbReference>
<evidence type="ECO:0000313" key="1">
    <source>
        <dbReference type="EMBL" id="KAJ6987451.1"/>
    </source>
</evidence>
<dbReference type="EMBL" id="JAQIZT010000008">
    <property type="protein sequence ID" value="KAJ6987451.1"/>
    <property type="molecule type" value="Genomic_DNA"/>
</dbReference>
<keyword evidence="2" id="KW-1185">Reference proteome</keyword>
<dbReference type="AlphaFoldDB" id="A0AAD6ML94"/>
<reference evidence="1" key="1">
    <citation type="journal article" date="2023" name="Mol. Ecol. Resour.">
        <title>Chromosome-level genome assembly of a triploid poplar Populus alba 'Berolinensis'.</title>
        <authorList>
            <person name="Chen S."/>
            <person name="Yu Y."/>
            <person name="Wang X."/>
            <person name="Wang S."/>
            <person name="Zhang T."/>
            <person name="Zhou Y."/>
            <person name="He R."/>
            <person name="Meng N."/>
            <person name="Wang Y."/>
            <person name="Liu W."/>
            <person name="Liu Z."/>
            <person name="Liu J."/>
            <person name="Guo Q."/>
            <person name="Huang H."/>
            <person name="Sederoff R.R."/>
            <person name="Wang G."/>
            <person name="Qu G."/>
            <person name="Chen S."/>
        </authorList>
    </citation>
    <scope>NUCLEOTIDE SEQUENCE</scope>
    <source>
        <strain evidence="1">SC-2020</strain>
    </source>
</reference>
<evidence type="ECO:0000313" key="2">
    <source>
        <dbReference type="Proteomes" id="UP001164929"/>
    </source>
</evidence>
<comment type="caution">
    <text evidence="1">The sequence shown here is derived from an EMBL/GenBank/DDBJ whole genome shotgun (WGS) entry which is preliminary data.</text>
</comment>
<gene>
    <name evidence="1" type="ORF">NC653_020646</name>
</gene>
<accession>A0AAD6ML94</accession>
<organism evidence="1 2">
    <name type="scientific">Populus alba x Populus x berolinensis</name>
    <dbReference type="NCBI Taxonomy" id="444605"/>
    <lineage>
        <taxon>Eukaryota</taxon>
        <taxon>Viridiplantae</taxon>
        <taxon>Streptophyta</taxon>
        <taxon>Embryophyta</taxon>
        <taxon>Tracheophyta</taxon>
        <taxon>Spermatophyta</taxon>
        <taxon>Magnoliopsida</taxon>
        <taxon>eudicotyledons</taxon>
        <taxon>Gunneridae</taxon>
        <taxon>Pentapetalae</taxon>
        <taxon>rosids</taxon>
        <taxon>fabids</taxon>
        <taxon>Malpighiales</taxon>
        <taxon>Salicaceae</taxon>
        <taxon>Saliceae</taxon>
        <taxon>Populus</taxon>
    </lineage>
</organism>
<name>A0AAD6ML94_9ROSI</name>
<protein>
    <submittedName>
        <fullName evidence="1">CTP synthase family protein 2</fullName>
    </submittedName>
</protein>